<gene>
    <name evidence="1" type="ORF">Abci_036_011</name>
    <name evidence="2" type="ORF">ACI01nite_26730</name>
</gene>
<proteinExistence type="predicted"/>
<accession>A0A0D6N6F3</accession>
<name>A0A0D6N6F3_9PROT</name>
<evidence type="ECO:0000313" key="4">
    <source>
        <dbReference type="Proteomes" id="UP000321891"/>
    </source>
</evidence>
<evidence type="ECO:0000313" key="3">
    <source>
        <dbReference type="Proteomes" id="UP000032671"/>
    </source>
</evidence>
<dbReference type="Proteomes" id="UP000032671">
    <property type="component" value="Unassembled WGS sequence"/>
</dbReference>
<dbReference type="Proteomes" id="UP000321891">
    <property type="component" value="Unassembled WGS sequence"/>
</dbReference>
<sequence length="45" mass="5241">MATLGELQTIYDAEDLYDMAELLVIDQHNRYVAQRAADREARSRQ</sequence>
<dbReference type="EMBL" id="BJVU01000021">
    <property type="protein sequence ID" value="GEL60071.1"/>
    <property type="molecule type" value="Genomic_DNA"/>
</dbReference>
<evidence type="ECO:0000313" key="2">
    <source>
        <dbReference type="EMBL" id="GEL60071.1"/>
    </source>
</evidence>
<dbReference type="EMBL" id="BAMV01000036">
    <property type="protein sequence ID" value="GAN61544.1"/>
    <property type="molecule type" value="Genomic_DNA"/>
</dbReference>
<organism evidence="1 3">
    <name type="scientific">Acetobacter cibinongensis</name>
    <dbReference type="NCBI Taxonomy" id="146475"/>
    <lineage>
        <taxon>Bacteria</taxon>
        <taxon>Pseudomonadati</taxon>
        <taxon>Pseudomonadota</taxon>
        <taxon>Alphaproteobacteria</taxon>
        <taxon>Acetobacterales</taxon>
        <taxon>Acetobacteraceae</taxon>
        <taxon>Acetobacter</taxon>
    </lineage>
</organism>
<dbReference type="STRING" id="1231339.Abci_036_011"/>
<reference evidence="2 4" key="2">
    <citation type="submission" date="2019-07" db="EMBL/GenBank/DDBJ databases">
        <title>Whole genome shotgun sequence of Acetobacter cibinongensis NBRC 16605.</title>
        <authorList>
            <person name="Hosoyama A."/>
            <person name="Uohara A."/>
            <person name="Ohji S."/>
            <person name="Ichikawa N."/>
        </authorList>
    </citation>
    <scope>NUCLEOTIDE SEQUENCE [LARGE SCALE GENOMIC DNA]</scope>
    <source>
        <strain evidence="2 4">NBRC 16605</strain>
    </source>
</reference>
<comment type="caution">
    <text evidence="1">The sequence shown here is derived from an EMBL/GenBank/DDBJ whole genome shotgun (WGS) entry which is preliminary data.</text>
</comment>
<dbReference type="AlphaFoldDB" id="A0A0D6N6F3"/>
<keyword evidence="4" id="KW-1185">Reference proteome</keyword>
<evidence type="ECO:0000313" key="1">
    <source>
        <dbReference type="EMBL" id="GAN61544.1"/>
    </source>
</evidence>
<reference evidence="1 3" key="1">
    <citation type="submission" date="2012-11" db="EMBL/GenBank/DDBJ databases">
        <title>Whole genome sequence of Acetobacter cibinongensis 4H-1.</title>
        <authorList>
            <person name="Azuma Y."/>
            <person name="Higashiura N."/>
            <person name="Hirakawa H."/>
            <person name="Matsushita K."/>
        </authorList>
    </citation>
    <scope>NUCLEOTIDE SEQUENCE [LARGE SCALE GENOMIC DNA]</scope>
    <source>
        <strain evidence="1 3">4H-1</strain>
    </source>
</reference>
<protein>
    <submittedName>
        <fullName evidence="1">Uncharacterized protein</fullName>
    </submittedName>
</protein>
<accession>A0A6N3SRP0</accession>